<evidence type="ECO:0000256" key="1">
    <source>
        <dbReference type="SAM" id="MobiDB-lite"/>
    </source>
</evidence>
<feature type="region of interest" description="Disordered" evidence="1">
    <location>
        <begin position="663"/>
        <end position="688"/>
    </location>
</feature>
<sequence>MASLSLATRALWSIKAVKAPFTGAAAAVSSQRFLIHTSSSAFDETKEPEVPEAAAVDGDASEETEMPIGKKLPNRRRNFNLWLQGEGVRFEKPSFSGPNYISDVPFPMNPLFKPTPPISNIVKDEIYKQHITDNTKWTPRQLGMKYNISIKRVEAILRLKHLEKEMVEDGFILQENLTKGMEQLMGVKPERSAAITEPLTDILPQVGSPKFEAVDEEKEFTAVDAADVLKRRPLAEIKARMLEMEQQHPFKLVDSVKGLAKISPPQTRAISRNAAETSPRFKFTFMDTSKNAEPGDCPPASALRHHRRSVDRIWPPALEVKLARLSIDEGSVTNPYIIPAPPPVAFENQEHCQDGRAPETLGTIQEADGTPDEAEAAVGTGSTTPLALPSLLSRRHSSGFDPLSHPTHFQLDELHQQHIHPPKINVQYHKRCRSMSLIGVDMTGGATNAGSAGNIGGAGNSNSNKEHNVNKGLRTRHMSLVVPALHKPAFNSPIPTDINEYGEDLFRRNNLDTRDSLASDSSILEFQQQVLQRGAGDLPQIRMPQLVKPHPYRHSELLNNPDTNMSGPDVALLDLPPPHLHQRSSFSPMSRNPLSAASTPVSTPPRSPITRNRSPLSRIRTPLHESGFNVQSNTRQYQQQQYQQQTYQPNLLVGNKKRMLQTNNKSQLPLGVRTQGTNNQENKQNGQAYDESLHKGLPMSFDMIPKDPWKSPTLSALASQSSSRAHSPRPMSPMALSNTQYTSRHRKRRPIPQLEEGIDITLIETHDEIPLQDIWRMEDEERKNRLKGANEDISTTTLNSTTHASIEDHITNMKGEHHAHEDAPLIQDALHAPSLVVKDVQISK</sequence>
<feature type="region of interest" description="Disordered" evidence="1">
    <location>
        <begin position="40"/>
        <end position="65"/>
    </location>
</feature>
<dbReference type="EMBL" id="JAAAJA010000041">
    <property type="protein sequence ID" value="KAG0264924.1"/>
    <property type="molecule type" value="Genomic_DNA"/>
</dbReference>
<dbReference type="InterPro" id="IPR021036">
    <property type="entry name" value="Ribosomal_mS45"/>
</dbReference>
<evidence type="ECO:0000313" key="3">
    <source>
        <dbReference type="Proteomes" id="UP000726737"/>
    </source>
</evidence>
<dbReference type="Proteomes" id="UP000726737">
    <property type="component" value="Unassembled WGS sequence"/>
</dbReference>
<feature type="region of interest" description="Disordered" evidence="1">
    <location>
        <begin position="365"/>
        <end position="388"/>
    </location>
</feature>
<feature type="compositionally biased region" description="Low complexity" evidence="1">
    <location>
        <begin position="712"/>
        <end position="729"/>
    </location>
</feature>
<proteinExistence type="predicted"/>
<feature type="region of interest" description="Disordered" evidence="1">
    <location>
        <begin position="552"/>
        <end position="619"/>
    </location>
</feature>
<reference evidence="2" key="1">
    <citation type="journal article" date="2020" name="Fungal Divers.">
        <title>Resolving the Mortierellaceae phylogeny through synthesis of multi-gene phylogenetics and phylogenomics.</title>
        <authorList>
            <person name="Vandepol N."/>
            <person name="Liber J."/>
            <person name="Desiro A."/>
            <person name="Na H."/>
            <person name="Kennedy M."/>
            <person name="Barry K."/>
            <person name="Grigoriev I.V."/>
            <person name="Miller A.N."/>
            <person name="O'Donnell K."/>
            <person name="Stajich J.E."/>
            <person name="Bonito G."/>
        </authorList>
    </citation>
    <scope>NUCLEOTIDE SEQUENCE</scope>
    <source>
        <strain evidence="2">KOD948</strain>
    </source>
</reference>
<dbReference type="AlphaFoldDB" id="A0A9P6QBI1"/>
<name>A0A9P6QBI1_9FUNG</name>
<dbReference type="OrthoDB" id="10052321at2759"/>
<feature type="region of interest" description="Disordered" evidence="1">
    <location>
        <begin position="712"/>
        <end position="747"/>
    </location>
</feature>
<feature type="compositionally biased region" description="Polar residues" evidence="1">
    <location>
        <begin position="583"/>
        <end position="601"/>
    </location>
</feature>
<dbReference type="GO" id="GO:0032543">
    <property type="term" value="P:mitochondrial translation"/>
    <property type="evidence" value="ECO:0007669"/>
    <property type="project" value="TreeGrafter"/>
</dbReference>
<dbReference type="GO" id="GO:0005763">
    <property type="term" value="C:mitochondrial small ribosomal subunit"/>
    <property type="evidence" value="ECO:0007669"/>
    <property type="project" value="TreeGrafter"/>
</dbReference>
<dbReference type="PANTHER" id="PTHR28158">
    <property type="entry name" value="37S RIBOSOMAL PROTEIN S35, MITOCHONDRIAL"/>
    <property type="match status" value="1"/>
</dbReference>
<accession>A0A9P6QBI1</accession>
<keyword evidence="3" id="KW-1185">Reference proteome</keyword>
<evidence type="ECO:0000313" key="2">
    <source>
        <dbReference type="EMBL" id="KAG0264924.1"/>
    </source>
</evidence>
<dbReference type="GO" id="GO:0003735">
    <property type="term" value="F:structural constituent of ribosome"/>
    <property type="evidence" value="ECO:0007669"/>
    <property type="project" value="TreeGrafter"/>
</dbReference>
<comment type="caution">
    <text evidence="2">The sequence shown here is derived from an EMBL/GenBank/DDBJ whole genome shotgun (WGS) entry which is preliminary data.</text>
</comment>
<protein>
    <recommendedName>
        <fullName evidence="4">Eukaryotic mitochondrial regulator protein-domain-containing protein</fullName>
    </recommendedName>
</protein>
<organism evidence="2 3">
    <name type="scientific">Mortierella polycephala</name>
    <dbReference type="NCBI Taxonomy" id="41804"/>
    <lineage>
        <taxon>Eukaryota</taxon>
        <taxon>Fungi</taxon>
        <taxon>Fungi incertae sedis</taxon>
        <taxon>Mucoromycota</taxon>
        <taxon>Mortierellomycotina</taxon>
        <taxon>Mortierellomycetes</taxon>
        <taxon>Mortierellales</taxon>
        <taxon>Mortierellaceae</taxon>
        <taxon>Mortierella</taxon>
    </lineage>
</organism>
<feature type="compositionally biased region" description="Polar residues" evidence="1">
    <location>
        <begin position="674"/>
        <end position="687"/>
    </location>
</feature>
<evidence type="ECO:0008006" key="4">
    <source>
        <dbReference type="Google" id="ProtNLM"/>
    </source>
</evidence>
<feature type="compositionally biased region" description="Polar residues" evidence="1">
    <location>
        <begin position="557"/>
        <end position="566"/>
    </location>
</feature>
<gene>
    <name evidence="2" type="ORF">BG011_005846</name>
</gene>
<dbReference type="Pfam" id="PF12298">
    <property type="entry name" value="Bot1p"/>
    <property type="match status" value="1"/>
</dbReference>
<dbReference type="PANTHER" id="PTHR28158:SF1">
    <property type="entry name" value="SMALL RIBOSOMAL SUBUNIT PROTEIN MS45"/>
    <property type="match status" value="1"/>
</dbReference>